<name>A0A2P2QIQ7_RHIMU</name>
<keyword evidence="1" id="KW-0472">Membrane</keyword>
<proteinExistence type="predicted"/>
<feature type="transmembrane region" description="Helical" evidence="1">
    <location>
        <begin position="7"/>
        <end position="27"/>
    </location>
</feature>
<dbReference type="AlphaFoldDB" id="A0A2P2QIQ7"/>
<organism evidence="2">
    <name type="scientific">Rhizophora mucronata</name>
    <name type="common">Asiatic mangrove</name>
    <dbReference type="NCBI Taxonomy" id="61149"/>
    <lineage>
        <taxon>Eukaryota</taxon>
        <taxon>Viridiplantae</taxon>
        <taxon>Streptophyta</taxon>
        <taxon>Embryophyta</taxon>
        <taxon>Tracheophyta</taxon>
        <taxon>Spermatophyta</taxon>
        <taxon>Magnoliopsida</taxon>
        <taxon>eudicotyledons</taxon>
        <taxon>Gunneridae</taxon>
        <taxon>Pentapetalae</taxon>
        <taxon>rosids</taxon>
        <taxon>fabids</taxon>
        <taxon>Malpighiales</taxon>
        <taxon>Rhizophoraceae</taxon>
        <taxon>Rhizophora</taxon>
    </lineage>
</organism>
<evidence type="ECO:0000313" key="2">
    <source>
        <dbReference type="EMBL" id="MBX66807.1"/>
    </source>
</evidence>
<keyword evidence="1" id="KW-1133">Transmembrane helix</keyword>
<accession>A0A2P2QIQ7</accession>
<evidence type="ECO:0000256" key="1">
    <source>
        <dbReference type="SAM" id="Phobius"/>
    </source>
</evidence>
<protein>
    <submittedName>
        <fullName evidence="2">Uncharacterized protein</fullName>
    </submittedName>
</protein>
<dbReference type="EMBL" id="GGEC01086323">
    <property type="protein sequence ID" value="MBX66807.1"/>
    <property type="molecule type" value="Transcribed_RNA"/>
</dbReference>
<sequence length="45" mass="5266">MSPFFFFFLFLGNYPLVTLLLSLYFTLDLCCCLLPEPICDFLSFT</sequence>
<reference evidence="2" key="1">
    <citation type="submission" date="2018-02" db="EMBL/GenBank/DDBJ databases">
        <title>Rhizophora mucronata_Transcriptome.</title>
        <authorList>
            <person name="Meera S.P."/>
            <person name="Sreeshan A."/>
            <person name="Augustine A."/>
        </authorList>
    </citation>
    <scope>NUCLEOTIDE SEQUENCE</scope>
    <source>
        <tissue evidence="2">Leaf</tissue>
    </source>
</reference>
<keyword evidence="1" id="KW-0812">Transmembrane</keyword>